<sequence>MEFEVAAPNPLSPSPSKACEEKLDEDRLRVKRKTLQAVLDQCQRALELLNNADGAAAAAADDDDRVPDLEEFRDRELTRRSSFDSLADREADELCDLLKSRVECPDFLEKLECAQASLPHEITVGEECSSWDMVNENDLWEGEIGHSEQEDFVLVRQEDIVDGIACFMAAYLLSLKQTKLPCMVFCMSALSKTFSVKKRKGKLRKAWDGSKVIYNVASWGATAIGIYQNPVILRAATNAFWTSCHIISKLL</sequence>
<accession>A0AAV0MNY0</accession>
<dbReference type="PANTHER" id="PTHR33874:SF1">
    <property type="entry name" value="RING FINGER PROTEIN"/>
    <property type="match status" value="1"/>
</dbReference>
<protein>
    <submittedName>
        <fullName evidence="2">Uncharacterized protein</fullName>
    </submittedName>
</protein>
<dbReference type="AlphaFoldDB" id="A0AAV0MNY0"/>
<dbReference type="Proteomes" id="UP001154282">
    <property type="component" value="Unassembled WGS sequence"/>
</dbReference>
<organism evidence="2 3">
    <name type="scientific">Linum tenue</name>
    <dbReference type="NCBI Taxonomy" id="586396"/>
    <lineage>
        <taxon>Eukaryota</taxon>
        <taxon>Viridiplantae</taxon>
        <taxon>Streptophyta</taxon>
        <taxon>Embryophyta</taxon>
        <taxon>Tracheophyta</taxon>
        <taxon>Spermatophyta</taxon>
        <taxon>Magnoliopsida</taxon>
        <taxon>eudicotyledons</taxon>
        <taxon>Gunneridae</taxon>
        <taxon>Pentapetalae</taxon>
        <taxon>rosids</taxon>
        <taxon>fabids</taxon>
        <taxon>Malpighiales</taxon>
        <taxon>Linaceae</taxon>
        <taxon>Linum</taxon>
    </lineage>
</organism>
<evidence type="ECO:0000313" key="2">
    <source>
        <dbReference type="EMBL" id="CAI0447977.1"/>
    </source>
</evidence>
<dbReference type="PANTHER" id="PTHR33874">
    <property type="entry name" value="RING FINGER PROTEIN"/>
    <property type="match status" value="1"/>
</dbReference>
<evidence type="ECO:0000256" key="1">
    <source>
        <dbReference type="SAM" id="MobiDB-lite"/>
    </source>
</evidence>
<evidence type="ECO:0000313" key="3">
    <source>
        <dbReference type="Proteomes" id="UP001154282"/>
    </source>
</evidence>
<reference evidence="2" key="1">
    <citation type="submission" date="2022-08" db="EMBL/GenBank/DDBJ databases">
        <authorList>
            <person name="Gutierrez-Valencia J."/>
        </authorList>
    </citation>
    <scope>NUCLEOTIDE SEQUENCE</scope>
</reference>
<name>A0AAV0MNY0_9ROSI</name>
<feature type="region of interest" description="Disordered" evidence="1">
    <location>
        <begin position="1"/>
        <end position="22"/>
    </location>
</feature>
<proteinExistence type="predicted"/>
<comment type="caution">
    <text evidence="2">The sequence shown here is derived from an EMBL/GenBank/DDBJ whole genome shotgun (WGS) entry which is preliminary data.</text>
</comment>
<keyword evidence="3" id="KW-1185">Reference proteome</keyword>
<gene>
    <name evidence="2" type="ORF">LITE_LOCUS29619</name>
</gene>
<dbReference type="EMBL" id="CAMGYJ010000007">
    <property type="protein sequence ID" value="CAI0447977.1"/>
    <property type="molecule type" value="Genomic_DNA"/>
</dbReference>